<evidence type="ECO:0000313" key="1">
    <source>
        <dbReference type="EMBL" id="OIQ66380.1"/>
    </source>
</evidence>
<accession>A0A1J5PFR1</accession>
<reference evidence="1" key="1">
    <citation type="submission" date="2016-10" db="EMBL/GenBank/DDBJ databases">
        <title>Sequence of Gallionella enrichment culture.</title>
        <authorList>
            <person name="Poehlein A."/>
            <person name="Muehling M."/>
            <person name="Daniel R."/>
        </authorList>
    </citation>
    <scope>NUCLEOTIDE SEQUENCE</scope>
</reference>
<comment type="caution">
    <text evidence="1">The sequence shown here is derived from an EMBL/GenBank/DDBJ whole genome shotgun (WGS) entry which is preliminary data.</text>
</comment>
<proteinExistence type="predicted"/>
<dbReference type="EMBL" id="MLJW01006644">
    <property type="protein sequence ID" value="OIQ66380.1"/>
    <property type="molecule type" value="Genomic_DNA"/>
</dbReference>
<sequence length="256" mass="28737">MLGETARIGHDVPVRRACFRETVATAELHPDAAAVEKTKQGGAASLELTVEIRPRHVVDDDARMDRGNRIGITDEIGTCDMDRDMPAEWLHQRHDGAHRLGRRAAAEMSQEVEAYSANSRSIEARDLGSRGVRPQHGDAAITSTARCQRVEQRPKIETVPLAVDDDRALNAERVVKRPQSGFRRFLGRKAAIGRQRKAGEGSEDVAMRVAGKWRRTQLWRPGDGMGRRSNGLAVIHVVALNRIARSFRRRRRFRCR</sequence>
<gene>
    <name evidence="1" type="ORF">GALL_520490</name>
</gene>
<name>A0A1J5PFR1_9ZZZZ</name>
<dbReference type="AlphaFoldDB" id="A0A1J5PFR1"/>
<organism evidence="1">
    <name type="scientific">mine drainage metagenome</name>
    <dbReference type="NCBI Taxonomy" id="410659"/>
    <lineage>
        <taxon>unclassified sequences</taxon>
        <taxon>metagenomes</taxon>
        <taxon>ecological metagenomes</taxon>
    </lineage>
</organism>
<protein>
    <submittedName>
        <fullName evidence="1">Uncharacterized protein</fullName>
    </submittedName>
</protein>